<dbReference type="GO" id="GO:0019441">
    <property type="term" value="P:L-tryptophan catabolic process to kynurenine"/>
    <property type="evidence" value="ECO:0007669"/>
    <property type="project" value="InterPro"/>
</dbReference>
<dbReference type="EMBL" id="BKZV01000007">
    <property type="protein sequence ID" value="GER85299.1"/>
    <property type="molecule type" value="Genomic_DNA"/>
</dbReference>
<evidence type="ECO:0000313" key="1">
    <source>
        <dbReference type="EMBL" id="GER85299.1"/>
    </source>
</evidence>
<accession>A0A5J4KFZ1</accession>
<dbReference type="Pfam" id="PF04199">
    <property type="entry name" value="Cyclase"/>
    <property type="match status" value="1"/>
</dbReference>
<dbReference type="Proteomes" id="UP000334820">
    <property type="component" value="Unassembled WGS sequence"/>
</dbReference>
<gene>
    <name evidence="1" type="ORF">KTAU_39340</name>
</gene>
<dbReference type="PANTHER" id="PTHR31118">
    <property type="entry name" value="CYCLASE-LIKE PROTEIN 2"/>
    <property type="match status" value="1"/>
</dbReference>
<reference evidence="1 2" key="1">
    <citation type="journal article" date="2019" name="Int. J. Syst. Evol. Microbiol.">
        <title>Thermogemmatispora aurantia sp. nov. and Thermogemmatispora argillosa sp. nov., within the class Ktedonobacteria, and emended description of the genus Thermogemmatispora.</title>
        <authorList>
            <person name="Zheng Y."/>
            <person name="Wang C.M."/>
            <person name="Sakai Y."/>
            <person name="Abe K."/>
            <person name="Yokota A."/>
            <person name="Yabe S."/>
        </authorList>
    </citation>
    <scope>NUCLEOTIDE SEQUENCE [LARGE SCALE GENOMIC DNA]</scope>
    <source>
        <strain evidence="1 2">A1-2</strain>
    </source>
</reference>
<evidence type="ECO:0000313" key="2">
    <source>
        <dbReference type="Proteomes" id="UP000334820"/>
    </source>
</evidence>
<dbReference type="GO" id="GO:0004061">
    <property type="term" value="F:arylformamidase activity"/>
    <property type="evidence" value="ECO:0007669"/>
    <property type="project" value="InterPro"/>
</dbReference>
<sequence length="222" mass="24095">MRKEGKVTLMQFIDLSHAIEQGMTVFPGDPEPRVEAVETEPPWQVSRLVLGTHTGTHIDAASHLIPEGKTITQYPPERFLLTGIVVSLEGCGEDTPIPAEALRPQLKVLPAGGAVLLRTGWDLYWKSERYLRHPYLSPEAAQLLVEAGASLVGIDALSVDSSVQGTRHAHTTLLGNDVLIVENLARLDRLVGGVVYQCSFLPLPLRGLDGSPVRALAWRAAS</sequence>
<dbReference type="Gene3D" id="3.50.30.50">
    <property type="entry name" value="Putative cyclase"/>
    <property type="match status" value="1"/>
</dbReference>
<name>A0A5J4KFZ1_9CHLR</name>
<protein>
    <submittedName>
        <fullName evidence="1">Cyclase</fullName>
    </submittedName>
</protein>
<dbReference type="PANTHER" id="PTHR31118:SF32">
    <property type="entry name" value="KYNURENINE FORMAMIDASE"/>
    <property type="match status" value="1"/>
</dbReference>
<dbReference type="SUPFAM" id="SSF102198">
    <property type="entry name" value="Putative cyclase"/>
    <property type="match status" value="1"/>
</dbReference>
<proteinExistence type="predicted"/>
<dbReference type="InterPro" id="IPR037175">
    <property type="entry name" value="KFase_sf"/>
</dbReference>
<dbReference type="InterPro" id="IPR007325">
    <property type="entry name" value="KFase/CYL"/>
</dbReference>
<keyword evidence="2" id="KW-1185">Reference proteome</keyword>
<dbReference type="AlphaFoldDB" id="A0A5J4KFZ1"/>
<comment type="caution">
    <text evidence="1">The sequence shown here is derived from an EMBL/GenBank/DDBJ whole genome shotgun (WGS) entry which is preliminary data.</text>
</comment>
<organism evidence="1 2">
    <name type="scientific">Thermogemmatispora aurantia</name>
    <dbReference type="NCBI Taxonomy" id="2045279"/>
    <lineage>
        <taxon>Bacteria</taxon>
        <taxon>Bacillati</taxon>
        <taxon>Chloroflexota</taxon>
        <taxon>Ktedonobacteria</taxon>
        <taxon>Thermogemmatisporales</taxon>
        <taxon>Thermogemmatisporaceae</taxon>
        <taxon>Thermogemmatispora</taxon>
    </lineage>
</organism>